<dbReference type="InterPro" id="IPR002204">
    <property type="entry name" value="3-OH-isobutyrate_DH-rel_CS"/>
</dbReference>
<feature type="domain" description="D-isomer specific 2-hydroxyacid dehydrogenase NAD-binding" evidence="3">
    <location>
        <begin position="118"/>
        <end position="287"/>
    </location>
</feature>
<dbReference type="InterPro" id="IPR006140">
    <property type="entry name" value="D-isomer_DH_NAD-bd"/>
</dbReference>
<dbReference type="PANTHER" id="PTHR43333">
    <property type="entry name" value="2-HACID_DH_C DOMAIN-CONTAINING PROTEIN"/>
    <property type="match status" value="1"/>
</dbReference>
<evidence type="ECO:0000256" key="2">
    <source>
        <dbReference type="ARBA" id="ARBA00023027"/>
    </source>
</evidence>
<dbReference type="PANTHER" id="PTHR43333:SF1">
    <property type="entry name" value="D-ISOMER SPECIFIC 2-HYDROXYACID DEHYDROGENASE NAD-BINDING DOMAIN-CONTAINING PROTEIN"/>
    <property type="match status" value="1"/>
</dbReference>
<dbReference type="CDD" id="cd12164">
    <property type="entry name" value="GDH_like_2"/>
    <property type="match status" value="1"/>
</dbReference>
<reference evidence="4 5" key="1">
    <citation type="submission" date="2023-01" db="EMBL/GenBank/DDBJ databases">
        <title>Novel species of the genus Asticcacaulis isolated from rivers.</title>
        <authorList>
            <person name="Lu H."/>
        </authorList>
    </citation>
    <scope>NUCLEOTIDE SEQUENCE [LARGE SCALE GENOMIC DNA]</scope>
    <source>
        <strain evidence="4 5">DXS10W</strain>
    </source>
</reference>
<accession>A0ABT5IF89</accession>
<dbReference type="RefSeq" id="WP_272741572.1">
    <property type="nucleotide sequence ID" value="NZ_JAQQKW010000006.1"/>
</dbReference>
<dbReference type="InterPro" id="IPR036291">
    <property type="entry name" value="NAD(P)-bd_dom_sf"/>
</dbReference>
<dbReference type="EMBL" id="JAQQKW010000006">
    <property type="protein sequence ID" value="MDC7694866.1"/>
    <property type="molecule type" value="Genomic_DNA"/>
</dbReference>
<dbReference type="Pfam" id="PF02826">
    <property type="entry name" value="2-Hacid_dh_C"/>
    <property type="match status" value="1"/>
</dbReference>
<evidence type="ECO:0000259" key="3">
    <source>
        <dbReference type="Pfam" id="PF02826"/>
    </source>
</evidence>
<comment type="caution">
    <text evidence="4">The sequence shown here is derived from an EMBL/GenBank/DDBJ whole genome shotgun (WGS) entry which is preliminary data.</text>
</comment>
<name>A0ABT5IF89_9CAUL</name>
<evidence type="ECO:0000256" key="1">
    <source>
        <dbReference type="ARBA" id="ARBA00023002"/>
    </source>
</evidence>
<dbReference type="SUPFAM" id="SSF51735">
    <property type="entry name" value="NAD(P)-binding Rossmann-fold domains"/>
    <property type="match status" value="1"/>
</dbReference>
<keyword evidence="5" id="KW-1185">Reference proteome</keyword>
<dbReference type="Gene3D" id="3.40.50.720">
    <property type="entry name" value="NAD(P)-binding Rossmann-like Domain"/>
    <property type="match status" value="2"/>
</dbReference>
<proteinExistence type="predicted"/>
<keyword evidence="2" id="KW-0520">NAD</keyword>
<sequence>MSFAPMSSAPMSSAALSPVVFTGRVSDAEAREWIAALSAALPDMPVVPLSAADPQAVEVAVVANPDPAVLRSLPQVKWVHSVWAGVERLVAELPADLPIVRLVDPELSRVMGEAVLAWTLYLQRDMPAYARQQAARRWHQRPYRAPSAVTVGVLGLGHMGLTAAARLREAGFGVLGWSRTPRKADIPVFTGEDGLKALMSQADILVSLLPATPQTRGLLNAERLGWLPEGAGLINFGRGTVLDIEALLTALDQNLSHAVLDVFVSEPLEATSPLWAHPQVTVLPHISAPTNVHTAAQAVADNLRRWRATGDLPLTVDRTRGY</sequence>
<protein>
    <submittedName>
        <fullName evidence="4">Glyoxylate/hydroxypyruvate reductase A</fullName>
    </submittedName>
</protein>
<organism evidence="4 5">
    <name type="scientific">Asticcacaulis currens</name>
    <dbReference type="NCBI Taxonomy" id="2984210"/>
    <lineage>
        <taxon>Bacteria</taxon>
        <taxon>Pseudomonadati</taxon>
        <taxon>Pseudomonadota</taxon>
        <taxon>Alphaproteobacteria</taxon>
        <taxon>Caulobacterales</taxon>
        <taxon>Caulobacteraceae</taxon>
        <taxon>Asticcacaulis</taxon>
    </lineage>
</organism>
<evidence type="ECO:0000313" key="4">
    <source>
        <dbReference type="EMBL" id="MDC7694866.1"/>
    </source>
</evidence>
<dbReference type="PROSITE" id="PS00895">
    <property type="entry name" value="3_HYDROXYISOBUT_DH"/>
    <property type="match status" value="1"/>
</dbReference>
<evidence type="ECO:0000313" key="5">
    <source>
        <dbReference type="Proteomes" id="UP001216595"/>
    </source>
</evidence>
<gene>
    <name evidence="4" type="ORF">PQU94_11295</name>
</gene>
<dbReference type="Proteomes" id="UP001216595">
    <property type="component" value="Unassembled WGS sequence"/>
</dbReference>
<keyword evidence="1" id="KW-0560">Oxidoreductase</keyword>